<accession>A0AAV4ZRY4</accession>
<reference evidence="1" key="2">
    <citation type="submission" date="2021-08" db="EMBL/GenBank/DDBJ databases">
        <authorList>
            <person name="Tani A."/>
            <person name="Ola A."/>
            <person name="Ogura Y."/>
            <person name="Katsura K."/>
            <person name="Hayashi T."/>
        </authorList>
    </citation>
    <scope>NUCLEOTIDE SEQUENCE</scope>
    <source>
        <strain evidence="1">DSM 16372</strain>
    </source>
</reference>
<name>A0AAV4ZRY4_9HYPH</name>
<proteinExistence type="predicted"/>
<dbReference type="Proteomes" id="UP001055247">
    <property type="component" value="Unassembled WGS sequence"/>
</dbReference>
<comment type="caution">
    <text evidence="1">The sequence shown here is derived from an EMBL/GenBank/DDBJ whole genome shotgun (WGS) entry which is preliminary data.</text>
</comment>
<evidence type="ECO:0000313" key="2">
    <source>
        <dbReference type="Proteomes" id="UP001055247"/>
    </source>
</evidence>
<protein>
    <recommendedName>
        <fullName evidence="3">Hemerythrin-like domain-containing protein</fullName>
    </recommendedName>
</protein>
<gene>
    <name evidence="1" type="ORF">BHAOGJBA_4190</name>
</gene>
<reference evidence="1" key="1">
    <citation type="journal article" date="2016" name="Front. Microbiol.">
        <title>Genome Sequence of the Piezophilic, Mesophilic Sulfate-Reducing Bacterium Desulfovibrio indicus J2T.</title>
        <authorList>
            <person name="Cao J."/>
            <person name="Maignien L."/>
            <person name="Shao Z."/>
            <person name="Alain K."/>
            <person name="Jebbar M."/>
        </authorList>
    </citation>
    <scope>NUCLEOTIDE SEQUENCE</scope>
    <source>
        <strain evidence="1">DSM 16372</strain>
    </source>
</reference>
<evidence type="ECO:0000313" key="1">
    <source>
        <dbReference type="EMBL" id="GJD90648.1"/>
    </source>
</evidence>
<organism evidence="1 2">
    <name type="scientific">Methylobacterium hispanicum</name>
    <dbReference type="NCBI Taxonomy" id="270350"/>
    <lineage>
        <taxon>Bacteria</taxon>
        <taxon>Pseudomonadati</taxon>
        <taxon>Pseudomonadota</taxon>
        <taxon>Alphaproteobacteria</taxon>
        <taxon>Hyphomicrobiales</taxon>
        <taxon>Methylobacteriaceae</taxon>
        <taxon>Methylobacterium</taxon>
    </lineage>
</organism>
<sequence length="197" mass="22118">MQIDPAESLKQHARLLALAARWREHLVDCPGRQLQEAVATYLRDRMAAHESALRHGDEDECDEREMLSERLLAGLRRANHLEDINHRLDEFYERKPDVEASDELDHLRRENELMRSLDVRLSLPQFGLPGLDELLARWEALDPRGIHYHGLDDGLARTLAAMAPIAEAWLALAAGIADPETYAPFAPPGAAASGPRP</sequence>
<dbReference type="EMBL" id="BPQO01000020">
    <property type="protein sequence ID" value="GJD90648.1"/>
    <property type="molecule type" value="Genomic_DNA"/>
</dbReference>
<evidence type="ECO:0008006" key="3">
    <source>
        <dbReference type="Google" id="ProtNLM"/>
    </source>
</evidence>
<keyword evidence="2" id="KW-1185">Reference proteome</keyword>
<dbReference type="AlphaFoldDB" id="A0AAV4ZRY4"/>
<dbReference type="RefSeq" id="WP_238230788.1">
    <property type="nucleotide sequence ID" value="NZ_BPQO01000020.1"/>
</dbReference>